<dbReference type="GO" id="GO:0005179">
    <property type="term" value="F:hormone activity"/>
    <property type="evidence" value="ECO:0007669"/>
    <property type="project" value="InterPro"/>
</dbReference>
<comment type="subcellular location">
    <subcellularLocation>
        <location evidence="1">Secreted</location>
    </subcellularLocation>
</comment>
<keyword evidence="3" id="KW-0964">Secreted</keyword>
<dbReference type="EMBL" id="MF033102">
    <property type="protein sequence ID" value="ARS73220.1"/>
    <property type="molecule type" value="mRNA"/>
</dbReference>
<proteinExistence type="evidence at transcript level"/>
<keyword evidence="5" id="KW-0812">Transmembrane</keyword>
<dbReference type="GO" id="GO:0007186">
    <property type="term" value="P:G protein-coupled receptor signaling pathway"/>
    <property type="evidence" value="ECO:0007669"/>
    <property type="project" value="TreeGrafter"/>
</dbReference>
<dbReference type="GO" id="GO:0005737">
    <property type="term" value="C:cytoplasm"/>
    <property type="evidence" value="ECO:0007669"/>
    <property type="project" value="TreeGrafter"/>
</dbReference>
<dbReference type="SUPFAM" id="SSF57501">
    <property type="entry name" value="Cystine-knot cytokines"/>
    <property type="match status" value="1"/>
</dbReference>
<dbReference type="InterPro" id="IPR001545">
    <property type="entry name" value="Gonadotropin_bsu"/>
</dbReference>
<dbReference type="Pfam" id="PF00007">
    <property type="entry name" value="Cys_knot"/>
    <property type="match status" value="1"/>
</dbReference>
<evidence type="ECO:0000256" key="1">
    <source>
        <dbReference type="ARBA" id="ARBA00004613"/>
    </source>
</evidence>
<dbReference type="PANTHER" id="PTHR11515:SF13">
    <property type="entry name" value="GLYCOPROTEIN HORMONE BETA 5, ISOFORM A"/>
    <property type="match status" value="1"/>
</dbReference>
<keyword evidence="5" id="KW-1133">Transmembrane helix</keyword>
<feature type="domain" description="Glycoprotein hormone subunit beta" evidence="6">
    <location>
        <begin position="72"/>
        <end position="148"/>
    </location>
</feature>
<accession>A0A1X9ZNE3</accession>
<comment type="similarity">
    <text evidence="2">Belongs to the glycoprotein hormones subunit beta family.</text>
</comment>
<reference evidence="7" key="2">
    <citation type="submission" date="2017-04" db="EMBL/GenBank/DDBJ databases">
        <authorList>
            <person name="Afonso C.L."/>
            <person name="Miller P.J."/>
            <person name="Scott M.A."/>
            <person name="Spackman E."/>
            <person name="Goraichik I."/>
            <person name="Dimitrov K.M."/>
            <person name="Suarez D.L."/>
            <person name="Swayne D.E."/>
        </authorList>
    </citation>
    <scope>NUCLEOTIDE SEQUENCE</scope>
</reference>
<dbReference type="GO" id="GO:0005615">
    <property type="term" value="C:extracellular space"/>
    <property type="evidence" value="ECO:0007669"/>
    <property type="project" value="TreeGrafter"/>
</dbReference>
<organism evidence="7">
    <name type="scientific">Deroceras reticulatum</name>
    <name type="common">Gray garden slug</name>
    <dbReference type="NCBI Taxonomy" id="145610"/>
    <lineage>
        <taxon>Eukaryota</taxon>
        <taxon>Metazoa</taxon>
        <taxon>Spiralia</taxon>
        <taxon>Lophotrochozoa</taxon>
        <taxon>Mollusca</taxon>
        <taxon>Gastropoda</taxon>
        <taxon>Heterobranchia</taxon>
        <taxon>Euthyneura</taxon>
        <taxon>Panpulmonata</taxon>
        <taxon>Eupulmonata</taxon>
        <taxon>Stylommatophora</taxon>
        <taxon>Helicina</taxon>
        <taxon>Limacoidea</taxon>
        <taxon>Agriolimacidae</taxon>
        <taxon>Deroceras</taxon>
    </lineage>
</organism>
<evidence type="ECO:0000256" key="5">
    <source>
        <dbReference type="SAM" id="Phobius"/>
    </source>
</evidence>
<feature type="transmembrane region" description="Helical" evidence="5">
    <location>
        <begin position="12"/>
        <end position="31"/>
    </location>
</feature>
<dbReference type="PANTHER" id="PTHR11515">
    <property type="entry name" value="GLYCOPROTEIN HORMONE BETA CHAIN"/>
    <property type="match status" value="1"/>
</dbReference>
<keyword evidence="4" id="KW-1015">Disulfide bond</keyword>
<dbReference type="AlphaFoldDB" id="A0A1X9ZNE3"/>
<evidence type="ECO:0000256" key="2">
    <source>
        <dbReference type="ARBA" id="ARBA00006552"/>
    </source>
</evidence>
<evidence type="ECO:0000313" key="7">
    <source>
        <dbReference type="EMBL" id="ARS73220.1"/>
    </source>
</evidence>
<name>A0A1X9ZNE3_DERRE</name>
<protein>
    <submittedName>
        <fullName evidence="7">Glycoprotein beta-5</fullName>
    </submittedName>
</protein>
<sequence>MSLASRLLNLPLSCPSSTVIAVVVMVVSLLASPATLIDPSTTLSCHVRRYQLHITKPPVYDRDGVVYRCSGWVTVNSCWGRCDSSEIGDYQMPYKISHHPVCTYTGRVSRVVTLPNCPGYPDPTEIVFDATGCDCRRCNSDYTSCENLSG</sequence>
<dbReference type="Gene3D" id="2.10.90.10">
    <property type="entry name" value="Cystine-knot cytokines"/>
    <property type="match status" value="1"/>
</dbReference>
<reference evidence="7" key="1">
    <citation type="journal article" date="2017" name="Peptides">
        <title>Neuropeptides predicted from the transcriptome analysis of the gray garden slug Deroceras reticulatum.</title>
        <authorList>
            <person name="Ahn S.J."/>
            <person name="Martin R."/>
            <person name="Rao S."/>
            <person name="Choi M.Y."/>
        </authorList>
    </citation>
    <scope>NUCLEOTIDE SEQUENCE</scope>
</reference>
<dbReference type="InterPro" id="IPR006208">
    <property type="entry name" value="Glyco_hormone_CN"/>
</dbReference>
<evidence type="ECO:0000256" key="3">
    <source>
        <dbReference type="ARBA" id="ARBA00022525"/>
    </source>
</evidence>
<dbReference type="CDD" id="cd00069">
    <property type="entry name" value="GHB_like"/>
    <property type="match status" value="1"/>
</dbReference>
<dbReference type="InterPro" id="IPR029034">
    <property type="entry name" value="Cystine-knot_cytokine"/>
</dbReference>
<keyword evidence="5" id="KW-0472">Membrane</keyword>
<evidence type="ECO:0000256" key="4">
    <source>
        <dbReference type="ARBA" id="ARBA00023157"/>
    </source>
</evidence>
<gene>
    <name evidence="7" type="primary">GPB5</name>
</gene>
<evidence type="ECO:0000259" key="6">
    <source>
        <dbReference type="Pfam" id="PF00007"/>
    </source>
</evidence>